<gene>
    <name evidence="1" type="ORF">KME25_20475</name>
</gene>
<sequence length="485" mass="55828">MGASSKYWKICRISLKSETDAYEYCLVPTAQEFVHKQVPNSQNEDMQAALNSYFYGNNSTVDTTSRALAGLCLRCYVSDPILKACKKIDNLFSGEKQFTYQDLLPFVLNDDGQTLVILDRDGKTQLILDDLGEVKTTAYKFFTVEILRTFKHNSSRRMSLDNWAYLQTRQNPELKNFLSEFGFKALSDWALLNRAKAKQLERLSSRSRTSVEIFHAVYRRDRFGQRQAGVRKCPDPSSAQLQEMLTLLQERKVIINSPVELMKELKQIATELRQYDIWSYRESLDIYDPDTGSYTPRADLPTDSLNELDVERRELMDFLHQQLKLALAGAIEQEIRASITKLEKSKTYAPLAKQFIPGLQLYYCQGLSLKEIAPLLGMSSWAQARRVLNPGDLLNKVRAACVEQVLDKTLEKARDKGLTKIPPEPDYLKTLLEQIKDFVDEEVFSEAVEEIQAGKNREMNSLYAQQLRLYFEQHIINTYQESRHG</sequence>
<protein>
    <submittedName>
        <fullName evidence="1">Uncharacterized protein</fullName>
    </submittedName>
</protein>
<dbReference type="Proteomes" id="UP000753908">
    <property type="component" value="Unassembled WGS sequence"/>
</dbReference>
<accession>A0A951UB79</accession>
<proteinExistence type="predicted"/>
<dbReference type="AlphaFoldDB" id="A0A951UB79"/>
<dbReference type="EMBL" id="JAHHIF010000030">
    <property type="protein sequence ID" value="MBW4546795.1"/>
    <property type="molecule type" value="Genomic_DNA"/>
</dbReference>
<reference evidence="1" key="1">
    <citation type="submission" date="2021-05" db="EMBL/GenBank/DDBJ databases">
        <authorList>
            <person name="Pietrasiak N."/>
            <person name="Ward R."/>
            <person name="Stajich J.E."/>
            <person name="Kurbessoian T."/>
        </authorList>
    </citation>
    <scope>NUCLEOTIDE SEQUENCE</scope>
    <source>
        <strain evidence="1">CPER-KK1</strain>
    </source>
</reference>
<evidence type="ECO:0000313" key="1">
    <source>
        <dbReference type="EMBL" id="MBW4546795.1"/>
    </source>
</evidence>
<comment type="caution">
    <text evidence="1">The sequence shown here is derived from an EMBL/GenBank/DDBJ whole genome shotgun (WGS) entry which is preliminary data.</text>
</comment>
<name>A0A951UB79_9CYAN</name>
<reference evidence="1" key="2">
    <citation type="journal article" date="2022" name="Microbiol. Resour. Announc.">
        <title>Metagenome Sequencing to Explore Phylogenomics of Terrestrial Cyanobacteria.</title>
        <authorList>
            <person name="Ward R.D."/>
            <person name="Stajich J.E."/>
            <person name="Johansen J.R."/>
            <person name="Huntemann M."/>
            <person name="Clum A."/>
            <person name="Foster B."/>
            <person name="Foster B."/>
            <person name="Roux S."/>
            <person name="Palaniappan K."/>
            <person name="Varghese N."/>
            <person name="Mukherjee S."/>
            <person name="Reddy T.B.K."/>
            <person name="Daum C."/>
            <person name="Copeland A."/>
            <person name="Chen I.A."/>
            <person name="Ivanova N.N."/>
            <person name="Kyrpides N.C."/>
            <person name="Shapiro N."/>
            <person name="Eloe-Fadrosh E.A."/>
            <person name="Pietrasiak N."/>
        </authorList>
    </citation>
    <scope>NUCLEOTIDE SEQUENCE</scope>
    <source>
        <strain evidence="1">CPER-KK1</strain>
    </source>
</reference>
<organism evidence="1 2">
    <name type="scientific">Symplocastrum torsivum CPER-KK1</name>
    <dbReference type="NCBI Taxonomy" id="450513"/>
    <lineage>
        <taxon>Bacteria</taxon>
        <taxon>Bacillati</taxon>
        <taxon>Cyanobacteriota</taxon>
        <taxon>Cyanophyceae</taxon>
        <taxon>Oscillatoriophycideae</taxon>
        <taxon>Oscillatoriales</taxon>
        <taxon>Microcoleaceae</taxon>
        <taxon>Symplocastrum</taxon>
    </lineage>
</organism>
<evidence type="ECO:0000313" key="2">
    <source>
        <dbReference type="Proteomes" id="UP000753908"/>
    </source>
</evidence>